<gene>
    <name evidence="2" type="ORF">H9705_05675</name>
</gene>
<dbReference type="InterPro" id="IPR024047">
    <property type="entry name" value="MM3350-like_sf"/>
</dbReference>
<dbReference type="Pfam" id="PF07929">
    <property type="entry name" value="PRiA4_ORF3"/>
    <property type="match status" value="1"/>
</dbReference>
<feature type="domain" description="Plasmid pRiA4b Orf3-like" evidence="1">
    <location>
        <begin position="3"/>
        <end position="140"/>
    </location>
</feature>
<accession>A0A9D2N906</accession>
<dbReference type="Gene3D" id="3.10.450.50">
    <property type="match status" value="1"/>
</dbReference>
<name>A0A9D2N906_9FIRM</name>
<evidence type="ECO:0000313" key="2">
    <source>
        <dbReference type="EMBL" id="HJC15304.1"/>
    </source>
</evidence>
<dbReference type="EMBL" id="DWWU01000022">
    <property type="protein sequence ID" value="HJC15304.1"/>
    <property type="molecule type" value="Genomic_DNA"/>
</dbReference>
<reference evidence="2" key="2">
    <citation type="submission" date="2021-04" db="EMBL/GenBank/DDBJ databases">
        <authorList>
            <person name="Gilroy R."/>
        </authorList>
    </citation>
    <scope>NUCLEOTIDE SEQUENCE</scope>
    <source>
        <strain evidence="2">CHK185-5351</strain>
    </source>
</reference>
<protein>
    <submittedName>
        <fullName evidence="2">SEC-C domain-containing protein</fullName>
    </submittedName>
</protein>
<dbReference type="AlphaFoldDB" id="A0A9D2N906"/>
<dbReference type="PANTHER" id="PTHR41878:SF1">
    <property type="entry name" value="TNPR PROTEIN"/>
    <property type="match status" value="1"/>
</dbReference>
<dbReference type="Pfam" id="PF02810">
    <property type="entry name" value="SEC-C"/>
    <property type="match status" value="1"/>
</dbReference>
<proteinExistence type="predicted"/>
<dbReference type="SUPFAM" id="SSF159941">
    <property type="entry name" value="MM3350-like"/>
    <property type="match status" value="1"/>
</dbReference>
<organism evidence="2 3">
    <name type="scientific">Candidatus Fusicatenibacter intestinigallinarum</name>
    <dbReference type="NCBI Taxonomy" id="2838598"/>
    <lineage>
        <taxon>Bacteria</taxon>
        <taxon>Bacillati</taxon>
        <taxon>Bacillota</taxon>
        <taxon>Clostridia</taxon>
        <taxon>Lachnospirales</taxon>
        <taxon>Lachnospiraceae</taxon>
        <taxon>Fusicatenibacter</taxon>
    </lineage>
</organism>
<dbReference type="Proteomes" id="UP000823849">
    <property type="component" value="Unassembled WGS sequence"/>
</dbReference>
<dbReference type="InterPro" id="IPR004027">
    <property type="entry name" value="SEC_C_motif"/>
</dbReference>
<sequence length="573" mass="67859">MKGYQIKISVQWTDPEVWRRVWIPSRLTFRDLHLVIQMLFGWKNEYIYEFYLEDSECVLTGNPYGKGNRSGGRMAPEKLLADDFLRKEKHIWYLYDYGETWEHLIEIEKTVEMDRRCPQVLDGEGPNMDEKYGSVLEFELKREEAPSFRAEEVNEWFRSNMEIPIRKREILFRVAGGKRHWETDDRMKDLLQEMREEGGGPRWETIRKERAEDVPRTLAESYAGRSREELCEIARHCRFRGYSKLRKRELESWLQDRLLEEDVMFRLMKKSSAGELELFDRAVRDGCVEVPDESRQPYDFLWKYCVLDSAGCLAVPENVRMAYEKLNDSGRRRTLQEAWKIRTFCQGAVYLYGMISVKELKELWKQYEGNMPDDLLLKEVLQEWKDSRGTILFDGKQIMDEWLEETEDRQKLEKEREGIERYLPESMDEFLRYGREGRQEPDAQTERALRFFCGKLSSGKDGTELFYDIREQVRIQGASGNMTELLRSLPVTVPRGKPEYEWLVYVRETAENTRSWHTNGFTLRELGKHVSGERKASEAGNLRILPEGKKIYPNDPCPCGSGRKYKHCCGRKQ</sequence>
<reference evidence="2" key="1">
    <citation type="journal article" date="2021" name="PeerJ">
        <title>Extensive microbial diversity within the chicken gut microbiome revealed by metagenomics and culture.</title>
        <authorList>
            <person name="Gilroy R."/>
            <person name="Ravi A."/>
            <person name="Getino M."/>
            <person name="Pursley I."/>
            <person name="Horton D.L."/>
            <person name="Alikhan N.F."/>
            <person name="Baker D."/>
            <person name="Gharbi K."/>
            <person name="Hall N."/>
            <person name="Watson M."/>
            <person name="Adriaenssens E.M."/>
            <person name="Foster-Nyarko E."/>
            <person name="Jarju S."/>
            <person name="Secka A."/>
            <person name="Antonio M."/>
            <person name="Oren A."/>
            <person name="Chaudhuri R.R."/>
            <person name="La Ragione R."/>
            <person name="Hildebrand F."/>
            <person name="Pallen M.J."/>
        </authorList>
    </citation>
    <scope>NUCLEOTIDE SEQUENCE</scope>
    <source>
        <strain evidence="2">CHK185-5351</strain>
    </source>
</reference>
<evidence type="ECO:0000313" key="3">
    <source>
        <dbReference type="Proteomes" id="UP000823849"/>
    </source>
</evidence>
<evidence type="ECO:0000259" key="1">
    <source>
        <dbReference type="Pfam" id="PF07929"/>
    </source>
</evidence>
<dbReference type="Gene3D" id="3.10.290.30">
    <property type="entry name" value="MM3350-like"/>
    <property type="match status" value="1"/>
</dbReference>
<dbReference type="SUPFAM" id="SSF103642">
    <property type="entry name" value="Sec-C motif"/>
    <property type="match status" value="1"/>
</dbReference>
<dbReference type="InterPro" id="IPR012912">
    <property type="entry name" value="Plasmid_pRiA4b_Orf3-like"/>
</dbReference>
<comment type="caution">
    <text evidence="2">The sequence shown here is derived from an EMBL/GenBank/DDBJ whole genome shotgun (WGS) entry which is preliminary data.</text>
</comment>
<dbReference type="PANTHER" id="PTHR41878">
    <property type="entry name" value="LEXA REPRESSOR-RELATED"/>
    <property type="match status" value="1"/>
</dbReference>